<gene>
    <name evidence="1" type="ORF">M3D15_04655</name>
</gene>
<evidence type="ECO:0000313" key="2">
    <source>
        <dbReference type="Proteomes" id="UP001525379"/>
    </source>
</evidence>
<dbReference type="EMBL" id="JALXSQ010000013">
    <property type="protein sequence ID" value="MCT2042625.1"/>
    <property type="molecule type" value="Genomic_DNA"/>
</dbReference>
<organism evidence="1 2">
    <name type="scientific">Pseudoclavibacter albus</name>
    <dbReference type="NCBI Taxonomy" id="272241"/>
    <lineage>
        <taxon>Bacteria</taxon>
        <taxon>Bacillati</taxon>
        <taxon>Actinomycetota</taxon>
        <taxon>Actinomycetes</taxon>
        <taxon>Micrococcales</taxon>
        <taxon>Microbacteriaceae</taxon>
        <taxon>Pseudoclavibacter</taxon>
    </lineage>
</organism>
<dbReference type="Proteomes" id="UP001525379">
    <property type="component" value="Unassembled WGS sequence"/>
</dbReference>
<sequence length="140" mass="16266">MSEHYAVVRLDRDYLRRLARIRRVTREDVQYGYAAFIECSDPASCPGWIECDGDHTGYDPDDESSPAYDMYDDPVMIHGVEHEWRHGHGWTVEYEGCPVERGCADLDTEAMDMTRPGRYLLDVDWDDTECHLTVVREETT</sequence>
<comment type="caution">
    <text evidence="1">The sequence shown here is derived from an EMBL/GenBank/DDBJ whole genome shotgun (WGS) entry which is preliminary data.</text>
</comment>
<name>A0ABT2HWD6_9MICO</name>
<accession>A0ABT2HWD6</accession>
<proteinExistence type="predicted"/>
<dbReference type="RefSeq" id="WP_260104087.1">
    <property type="nucleotide sequence ID" value="NZ_JALXSQ010000013.1"/>
</dbReference>
<keyword evidence="2" id="KW-1185">Reference proteome</keyword>
<protein>
    <submittedName>
        <fullName evidence="1">Uncharacterized protein</fullName>
    </submittedName>
</protein>
<evidence type="ECO:0000313" key="1">
    <source>
        <dbReference type="EMBL" id="MCT2042625.1"/>
    </source>
</evidence>
<reference evidence="1 2" key="1">
    <citation type="submission" date="2022-04" db="EMBL/GenBank/DDBJ databases">
        <title>Human microbiome associated bacterial genomes.</title>
        <authorList>
            <person name="Sandstrom S."/>
            <person name="Salamzade R."/>
            <person name="Kalan L.R."/>
        </authorList>
    </citation>
    <scope>NUCLEOTIDE SEQUENCE [LARGE SCALE GENOMIC DNA]</scope>
    <source>
        <strain evidence="2">p3-SID1799</strain>
    </source>
</reference>